<dbReference type="PANTHER" id="PTHR11042">
    <property type="entry name" value="EUKARYOTIC TRANSLATION INITIATION FACTOR 2-ALPHA KINASE EIF2-ALPHA KINASE -RELATED"/>
    <property type="match status" value="1"/>
</dbReference>
<dbReference type="Pfam" id="PF05773">
    <property type="entry name" value="RWD"/>
    <property type="match status" value="1"/>
</dbReference>
<comment type="similarity">
    <text evidence="8">Belongs to the protein kinase superfamily. Ser/Thr protein kinase family. GCN2 subfamily.</text>
</comment>
<evidence type="ECO:0000259" key="16">
    <source>
        <dbReference type="PROSITE" id="PS50908"/>
    </source>
</evidence>
<dbReference type="InterPro" id="IPR045864">
    <property type="entry name" value="aa-tRNA-synth_II/BPL/LPL"/>
</dbReference>
<reference evidence="17 18" key="1">
    <citation type="journal article" date="2018" name="Plant J.">
        <title>Genome sequences of Chlorella sorokiniana UTEX 1602 and Micractinium conductrix SAG 241.80: implications to maltose excretion by a green alga.</title>
        <authorList>
            <person name="Arriola M.B."/>
            <person name="Velmurugan N."/>
            <person name="Zhang Y."/>
            <person name="Plunkett M.H."/>
            <person name="Hondzo H."/>
            <person name="Barney B.M."/>
        </authorList>
    </citation>
    <scope>NUCLEOTIDE SEQUENCE [LARGE SCALE GENOMIC DNA]</scope>
    <source>
        <strain evidence="17 18">SAG 241.80</strain>
    </source>
</reference>
<dbReference type="STRING" id="554055.A0A2P6V6D3"/>
<feature type="domain" description="Protein kinase" evidence="15">
    <location>
        <begin position="358"/>
        <end position="885"/>
    </location>
</feature>
<organism evidence="17 18">
    <name type="scientific">Micractinium conductrix</name>
    <dbReference type="NCBI Taxonomy" id="554055"/>
    <lineage>
        <taxon>Eukaryota</taxon>
        <taxon>Viridiplantae</taxon>
        <taxon>Chlorophyta</taxon>
        <taxon>core chlorophytes</taxon>
        <taxon>Trebouxiophyceae</taxon>
        <taxon>Chlorellales</taxon>
        <taxon>Chlorellaceae</taxon>
        <taxon>Chlorella clade</taxon>
        <taxon>Micractinium</taxon>
    </lineage>
</organism>
<dbReference type="SMART" id="SM00591">
    <property type="entry name" value="RWD"/>
    <property type="match status" value="1"/>
</dbReference>
<keyword evidence="18" id="KW-1185">Reference proteome</keyword>
<evidence type="ECO:0000256" key="2">
    <source>
        <dbReference type="ARBA" id="ARBA00022527"/>
    </source>
</evidence>
<dbReference type="CDD" id="cd23823">
    <property type="entry name" value="RWD_GCN2"/>
    <property type="match status" value="1"/>
</dbReference>
<keyword evidence="4 12" id="KW-0547">Nucleotide-binding</keyword>
<evidence type="ECO:0000256" key="4">
    <source>
        <dbReference type="ARBA" id="ARBA00022741"/>
    </source>
</evidence>
<dbReference type="GO" id="GO:0005524">
    <property type="term" value="F:ATP binding"/>
    <property type="evidence" value="ECO:0007669"/>
    <property type="project" value="UniProtKB-UniRule"/>
</dbReference>
<dbReference type="InterPro" id="IPR016255">
    <property type="entry name" value="Gcn2"/>
</dbReference>
<dbReference type="PANTHER" id="PTHR11042:SF136">
    <property type="entry name" value="EIF-2-ALPHA KINASE GCN2"/>
    <property type="match status" value="1"/>
</dbReference>
<dbReference type="Pfam" id="PF00069">
    <property type="entry name" value="Pkinase"/>
    <property type="match status" value="2"/>
</dbReference>
<feature type="region of interest" description="Disordered" evidence="14">
    <location>
        <begin position="474"/>
        <end position="555"/>
    </location>
</feature>
<comment type="catalytic activity">
    <reaction evidence="10">
        <text>L-seryl-[protein] + ATP = O-phospho-L-seryl-[protein] + ADP + H(+)</text>
        <dbReference type="Rhea" id="RHEA:17989"/>
        <dbReference type="Rhea" id="RHEA-COMP:9863"/>
        <dbReference type="Rhea" id="RHEA-COMP:11604"/>
        <dbReference type="ChEBI" id="CHEBI:15378"/>
        <dbReference type="ChEBI" id="CHEBI:29999"/>
        <dbReference type="ChEBI" id="CHEBI:30616"/>
        <dbReference type="ChEBI" id="CHEBI:83421"/>
        <dbReference type="ChEBI" id="CHEBI:456216"/>
        <dbReference type="EC" id="2.7.11.1"/>
    </reaction>
</comment>
<feature type="compositionally biased region" description="Polar residues" evidence="14">
    <location>
        <begin position="572"/>
        <end position="588"/>
    </location>
</feature>
<dbReference type="GO" id="GO:0000077">
    <property type="term" value="P:DNA damage checkpoint signaling"/>
    <property type="evidence" value="ECO:0007669"/>
    <property type="project" value="InterPro"/>
</dbReference>
<evidence type="ECO:0000313" key="18">
    <source>
        <dbReference type="Proteomes" id="UP000239649"/>
    </source>
</evidence>
<dbReference type="OrthoDB" id="341578at2759"/>
<evidence type="ECO:0000256" key="1">
    <source>
        <dbReference type="ARBA" id="ARBA00012513"/>
    </source>
</evidence>
<dbReference type="GO" id="GO:0006412">
    <property type="term" value="P:translation"/>
    <property type="evidence" value="ECO:0007669"/>
    <property type="project" value="UniProtKB-KW"/>
</dbReference>
<comment type="catalytic activity">
    <reaction evidence="9">
        <text>L-threonyl-[protein] + ATP = O-phospho-L-threonyl-[protein] + ADP + H(+)</text>
        <dbReference type="Rhea" id="RHEA:46608"/>
        <dbReference type="Rhea" id="RHEA-COMP:11060"/>
        <dbReference type="Rhea" id="RHEA-COMP:11605"/>
        <dbReference type="ChEBI" id="CHEBI:15378"/>
        <dbReference type="ChEBI" id="CHEBI:30013"/>
        <dbReference type="ChEBI" id="CHEBI:30616"/>
        <dbReference type="ChEBI" id="CHEBI:61977"/>
        <dbReference type="ChEBI" id="CHEBI:456216"/>
        <dbReference type="EC" id="2.7.11.1"/>
    </reaction>
</comment>
<gene>
    <name evidence="17" type="ORF">C2E20_6922</name>
</gene>
<evidence type="ECO:0000256" key="5">
    <source>
        <dbReference type="ARBA" id="ARBA00022777"/>
    </source>
</evidence>
<feature type="binding site" evidence="12">
    <location>
        <begin position="364"/>
        <end position="372"/>
    </location>
    <ligand>
        <name>ATP</name>
        <dbReference type="ChEBI" id="CHEBI:30616"/>
    </ligand>
</feature>
<comment type="caution">
    <text evidence="17">The sequence shown here is derived from an EMBL/GenBank/DDBJ whole genome shotgun (WGS) entry which is preliminary data.</text>
</comment>
<keyword evidence="5" id="KW-0418">Kinase</keyword>
<evidence type="ECO:0000256" key="12">
    <source>
        <dbReference type="PIRSR" id="PIRSR000660-2"/>
    </source>
</evidence>
<dbReference type="Gene3D" id="3.30.930.10">
    <property type="entry name" value="Bira Bifunctional Protein, Domain 2"/>
    <property type="match status" value="1"/>
</dbReference>
<feature type="region of interest" description="Disordered" evidence="14">
    <location>
        <begin position="432"/>
        <end position="460"/>
    </location>
</feature>
<dbReference type="Pfam" id="PF12745">
    <property type="entry name" value="HGTP_anticodon2"/>
    <property type="match status" value="1"/>
</dbReference>
<evidence type="ECO:0000313" key="17">
    <source>
        <dbReference type="EMBL" id="PSC69648.1"/>
    </source>
</evidence>
<feature type="region of interest" description="Disordered" evidence="14">
    <location>
        <begin position="572"/>
        <end position="591"/>
    </location>
</feature>
<feature type="region of interest" description="Disordered" evidence="14">
    <location>
        <begin position="1425"/>
        <end position="1484"/>
    </location>
</feature>
<accession>A0A2P6V6D3</accession>
<dbReference type="SUPFAM" id="SSF55681">
    <property type="entry name" value="Class II aaRS and biotin synthetases"/>
    <property type="match status" value="1"/>
</dbReference>
<evidence type="ECO:0000259" key="15">
    <source>
        <dbReference type="PROSITE" id="PS50011"/>
    </source>
</evidence>
<sequence>MGKKAKKGKKGRAAAAAELTREEAREELLALEAIFGEDIALQQDGAALGFKLRVVPHPGEAEANYVAVTLVVVFPDDYPGEELALRLTDAAHLSEAAVRQLSKALHGAAAQYAADSEICCFQLITLAQEYLQQHNAPPEEEGEGEGSGPASLWHEMLRTQHPALDLARSSSLGGSSGSVLKTLGASLRGVLPRGLRRYLDGAGATPEGSEAGEGAGLPGLADDDRALIRQELFLGHLLTLAASTGVVPPHALPVITQHLQADGLIPKWLAFTLTQQPALFDRAFQRMFHKELEASQAEQEGSEDDDPMAWAVSRFWKRRAMPLMPSRSFSRLQSSHGRSRSGVLSEASLPASRYESDFTELRALGRGGYGVVVAAINKMDGRQYAVKKIPLDAHSAGAYARIMREVTTLSRLQHINVVRYFQAWVEASTSGEVAGDDEDSELDEWGSDTGTPHAASPGRQLGSAALGIGVRQQRGTGAGWPHLEPVAEASREGRGGTPSKERHGPLARRASTSSEDSGGGESSSSEEDSGSEGGGSESSSGGDGDMSEEPSASFGFGGNFAVAGANQLLSAHGSGSQLASPSRPQSSMDGAGAFLSAWDSQSASQSRSTLDSSAGGAGHSASEPRMRDHTGGSTQAARPRDDASGGAYTVSSGSEFTFDRSRALRSASATTSAGHRSRRRPAVQQVLFIQMEFCPRTLRDVLDSRELDDERRWSILRQALAGLAHIHAQGIIHRDLKPANTFLDSQGNVKLGDFGLAKYNTEGSDPEPSPGGLGGPAAAASILFSDTTGLVGTSYYISPEIREGWASYDAKVDLFSLGVMAFELWHPFATAMERAVLLRDLRENGVMPAQFEADHPVVCRLIRWLLSPNPAERPTAVEVLRSELLPPQVLDEQLTDLLRCLPDNPAMHEKVLDAIFSLPRAVGDAGTGGAVAALEAPGAPLPVQMAAREHVVSVLREAFQRHGAVGMCSQELGMASMEDPPGAVQLLTAAGTKLALRWELRAAFAGWFMQALPAGGTGAGLLLDGLRRYEVAPVQRHAAGQGLPRSFLQADLDFILPGERTAAELLLGDAEVITATHEALAELPECGEVEVRLGHRALFELALAFVGVSREARGSVIQLLSTAAAASPLHATARSKRWPAIKAGLEGIGLSAEAIGRCRQLVLQAAGEAESALFRLRTMLAHATPGRHGSGHRAAGGGRPSSAAALACLDELQQLLQYLQAWGVPQGALLVDPLLAPHSDAFSGSLFQCHLVQGSTGSTAVVAAGGRYDSLLKAAWARQCALSGSVAPMPPLHACGATLNVDRLVHVAQASSRWRTPAGVPQVAGLARLSQADVLVCSRGGGGLLRERMALARSLWDAGLAAELLPQAAPSLTAQYEYAQSRGIPWLVIIHSSTFEAADTVRVKAVNARQEEEVSASDLPAYLLSALHPHGSGPASHAPQPGSRTPHAGGGRALASGDDGDGGGEAEEPLAHGGRERQRRGGRR</sequence>
<dbReference type="InterPro" id="IPR017441">
    <property type="entry name" value="Protein_kinase_ATP_BS"/>
</dbReference>
<dbReference type="InterPro" id="IPR016135">
    <property type="entry name" value="UBQ-conjugating_enzyme/RWD"/>
</dbReference>
<keyword evidence="3" id="KW-0808">Transferase</keyword>
<dbReference type="EMBL" id="LHPF02000025">
    <property type="protein sequence ID" value="PSC69648.1"/>
    <property type="molecule type" value="Genomic_DNA"/>
</dbReference>
<feature type="compositionally biased region" description="Acidic residues" evidence="14">
    <location>
        <begin position="1458"/>
        <end position="1468"/>
    </location>
</feature>
<dbReference type="PIRSF" id="PIRSF000660">
    <property type="entry name" value="Ser/Thr_PK_GCN2"/>
    <property type="match status" value="1"/>
</dbReference>
<proteinExistence type="inferred from homology"/>
<feature type="region of interest" description="Disordered" evidence="14">
    <location>
        <begin position="598"/>
        <end position="653"/>
    </location>
</feature>
<dbReference type="FunFam" id="3.40.50.800:FF:000012">
    <property type="entry name" value="Histidine--tRNA ligase, cytoplasmic"/>
    <property type="match status" value="1"/>
</dbReference>
<evidence type="ECO:0000256" key="6">
    <source>
        <dbReference type="ARBA" id="ARBA00022840"/>
    </source>
</evidence>
<dbReference type="SUPFAM" id="SSF54495">
    <property type="entry name" value="UBC-like"/>
    <property type="match status" value="1"/>
</dbReference>
<protein>
    <recommendedName>
        <fullName evidence="1">non-specific serine/threonine protein kinase</fullName>
        <ecNumber evidence="1">2.7.11.1</ecNumber>
    </recommendedName>
</protein>
<dbReference type="Pfam" id="PF13393">
    <property type="entry name" value="tRNA-synt_His"/>
    <property type="match status" value="1"/>
</dbReference>
<feature type="domain" description="RWD" evidence="16">
    <location>
        <begin position="26"/>
        <end position="134"/>
    </location>
</feature>
<evidence type="ECO:0000256" key="14">
    <source>
        <dbReference type="SAM" id="MobiDB-lite"/>
    </source>
</evidence>
<dbReference type="PROSITE" id="PS50011">
    <property type="entry name" value="PROTEIN_KINASE_DOM"/>
    <property type="match status" value="1"/>
</dbReference>
<evidence type="ECO:0000256" key="13">
    <source>
        <dbReference type="PROSITE-ProRule" id="PRU10141"/>
    </source>
</evidence>
<dbReference type="Gene3D" id="1.10.510.10">
    <property type="entry name" value="Transferase(Phosphotransferase) domain 1"/>
    <property type="match status" value="1"/>
</dbReference>
<feature type="binding site" evidence="12">
    <location>
        <position position="387"/>
    </location>
    <ligand>
        <name>ATP</name>
        <dbReference type="ChEBI" id="CHEBI:30616"/>
    </ligand>
</feature>
<evidence type="ECO:0000256" key="3">
    <source>
        <dbReference type="ARBA" id="ARBA00022679"/>
    </source>
</evidence>
<dbReference type="PROSITE" id="PS00108">
    <property type="entry name" value="PROTEIN_KINASE_ST"/>
    <property type="match status" value="1"/>
</dbReference>
<keyword evidence="2" id="KW-0723">Serine/threonine-protein kinase</keyword>
<dbReference type="InterPro" id="IPR011009">
    <property type="entry name" value="Kinase-like_dom_sf"/>
</dbReference>
<dbReference type="GO" id="GO:0005634">
    <property type="term" value="C:nucleus"/>
    <property type="evidence" value="ECO:0007669"/>
    <property type="project" value="TreeGrafter"/>
</dbReference>
<dbReference type="GO" id="GO:0005829">
    <property type="term" value="C:cytosol"/>
    <property type="evidence" value="ECO:0007669"/>
    <property type="project" value="TreeGrafter"/>
</dbReference>
<evidence type="ECO:0000256" key="11">
    <source>
        <dbReference type="PIRSR" id="PIRSR000660-1"/>
    </source>
</evidence>
<dbReference type="GO" id="GO:0004694">
    <property type="term" value="F:eukaryotic translation initiation factor 2alpha kinase activity"/>
    <property type="evidence" value="ECO:0007669"/>
    <property type="project" value="InterPro"/>
</dbReference>
<dbReference type="InterPro" id="IPR024435">
    <property type="entry name" value="HisRS-related_dom"/>
</dbReference>
<evidence type="ECO:0000256" key="9">
    <source>
        <dbReference type="ARBA" id="ARBA00047899"/>
    </source>
</evidence>
<keyword evidence="6 12" id="KW-0067">ATP-binding</keyword>
<dbReference type="Proteomes" id="UP000239649">
    <property type="component" value="Unassembled WGS sequence"/>
</dbReference>
<dbReference type="InterPro" id="IPR006575">
    <property type="entry name" value="RWD_dom"/>
</dbReference>
<dbReference type="SUPFAM" id="SSF56112">
    <property type="entry name" value="Protein kinase-like (PK-like)"/>
    <property type="match status" value="1"/>
</dbReference>
<feature type="binding site" evidence="13">
    <location>
        <position position="388"/>
    </location>
    <ligand>
        <name>ATP</name>
        <dbReference type="ChEBI" id="CHEBI:30616"/>
    </ligand>
</feature>
<dbReference type="Gene3D" id="3.30.200.20">
    <property type="entry name" value="Phosphorylase Kinase, domain 1"/>
    <property type="match status" value="1"/>
</dbReference>
<evidence type="ECO:0000256" key="8">
    <source>
        <dbReference type="ARBA" id="ARBA00037982"/>
    </source>
</evidence>
<dbReference type="Gene3D" id="3.10.110.10">
    <property type="entry name" value="Ubiquitin Conjugating Enzyme"/>
    <property type="match status" value="1"/>
</dbReference>
<evidence type="ECO:0000256" key="10">
    <source>
        <dbReference type="ARBA" id="ARBA00048679"/>
    </source>
</evidence>
<feature type="active site" description="Proton acceptor" evidence="11">
    <location>
        <position position="735"/>
    </location>
</feature>
<dbReference type="InterPro" id="IPR008271">
    <property type="entry name" value="Ser/Thr_kinase_AS"/>
</dbReference>
<feature type="compositionally biased region" description="Acidic residues" evidence="14">
    <location>
        <begin position="434"/>
        <end position="446"/>
    </location>
</feature>
<dbReference type="InterPro" id="IPR000719">
    <property type="entry name" value="Prot_kinase_dom"/>
</dbReference>
<feature type="compositionally biased region" description="Gly residues" evidence="14">
    <location>
        <begin position="531"/>
        <end position="544"/>
    </location>
</feature>
<evidence type="ECO:0000256" key="7">
    <source>
        <dbReference type="ARBA" id="ARBA00022917"/>
    </source>
</evidence>
<feature type="compositionally biased region" description="Polar residues" evidence="14">
    <location>
        <begin position="598"/>
        <end position="611"/>
    </location>
</feature>
<dbReference type="PROSITE" id="PS50908">
    <property type="entry name" value="RWD"/>
    <property type="match status" value="1"/>
</dbReference>
<dbReference type="EC" id="2.7.11.1" evidence="1"/>
<name>A0A2P6V6D3_9CHLO</name>
<dbReference type="PROSITE" id="PS00107">
    <property type="entry name" value="PROTEIN_KINASE_ATP"/>
    <property type="match status" value="1"/>
</dbReference>
<dbReference type="InterPro" id="IPR050339">
    <property type="entry name" value="CC_SR_Kinase"/>
</dbReference>
<dbReference type="InterPro" id="IPR036621">
    <property type="entry name" value="Anticodon-bd_dom_sf"/>
</dbReference>
<keyword evidence="7" id="KW-0648">Protein biosynthesis</keyword>
<dbReference type="SUPFAM" id="SSF52954">
    <property type="entry name" value="Class II aaRS ABD-related"/>
    <property type="match status" value="1"/>
</dbReference>
<dbReference type="SMART" id="SM00220">
    <property type="entry name" value="S_TKc"/>
    <property type="match status" value="1"/>
</dbReference>
<dbReference type="InterPro" id="IPR041715">
    <property type="entry name" value="HisRS-like_core"/>
</dbReference>
<dbReference type="Gene3D" id="3.40.50.800">
    <property type="entry name" value="Anticodon-binding domain"/>
    <property type="match status" value="1"/>
</dbReference>
<feature type="compositionally biased region" description="Basic and acidic residues" evidence="14">
    <location>
        <begin position="489"/>
        <end position="504"/>
    </location>
</feature>